<gene>
    <name evidence="4" type="ORF">SDC9_105325</name>
</gene>
<dbReference type="AlphaFoldDB" id="A0A645B9Z3"/>
<accession>A0A645B9Z3</accession>
<feature type="domain" description="Peptidase S11 D-Ala-D-Ala carboxypeptidase A C-terminal" evidence="3">
    <location>
        <begin position="138"/>
        <end position="228"/>
    </location>
</feature>
<organism evidence="4">
    <name type="scientific">bioreactor metagenome</name>
    <dbReference type="NCBI Taxonomy" id="1076179"/>
    <lineage>
        <taxon>unclassified sequences</taxon>
        <taxon>metagenomes</taxon>
        <taxon>ecological metagenomes</taxon>
    </lineage>
</organism>
<evidence type="ECO:0000313" key="4">
    <source>
        <dbReference type="EMBL" id="MPM58494.1"/>
    </source>
</evidence>
<evidence type="ECO:0000256" key="2">
    <source>
        <dbReference type="SAM" id="Phobius"/>
    </source>
</evidence>
<dbReference type="InterPro" id="IPR037167">
    <property type="entry name" value="Peptidase_S11_C_sf"/>
</dbReference>
<comment type="caution">
    <text evidence="4">The sequence shown here is derived from an EMBL/GenBank/DDBJ whole genome shotgun (WGS) entry which is preliminary data.</text>
</comment>
<dbReference type="InterPro" id="IPR015956">
    <property type="entry name" value="Peniciliin-bd_prot_C_sf"/>
</dbReference>
<dbReference type="Pfam" id="PF07943">
    <property type="entry name" value="PBP5_C"/>
    <property type="match status" value="1"/>
</dbReference>
<name>A0A645B9Z3_9ZZZZ</name>
<dbReference type="SUPFAM" id="SSF56601">
    <property type="entry name" value="beta-lactamase/transpeptidase-like"/>
    <property type="match status" value="1"/>
</dbReference>
<dbReference type="InterPro" id="IPR012338">
    <property type="entry name" value="Beta-lactam/transpept-like"/>
</dbReference>
<protein>
    <recommendedName>
        <fullName evidence="3">Peptidase S11 D-Ala-D-Ala carboxypeptidase A C-terminal domain-containing protein</fullName>
    </recommendedName>
</protein>
<dbReference type="Gene3D" id="2.60.410.10">
    <property type="entry name" value="D-Ala-D-Ala carboxypeptidase, C-terminal domain"/>
    <property type="match status" value="1"/>
</dbReference>
<feature type="transmembrane region" description="Helical" evidence="2">
    <location>
        <begin position="265"/>
        <end position="287"/>
    </location>
</feature>
<sequence>MAKLMAYALKNKEFIQIAETKTYTVAANNVRTTEIVLHNTDRLLVATAGDPIDTVYPYAIAGKTGDTDKAGKCLVAAAEKDGARIIYASFGDVADLYGGDKVTTNLARFVNAAKVFESVFDNGYQKVTAAELGLQKSFSTGVVGGEESDLKDGQLTMSARLDDVAIRALPDKIANIKANASSITANVVLTAEAQAPITAGQSMGEVQYQLNGQTICTVPLVADFAVNKVLGMEAVPTDDGNVVSVSPESTPLIDRGHKDWDAGDYLTLTFVLLIVLLVALVVIFVLSERKRRYERKRRSARAKKRRPY</sequence>
<reference evidence="4" key="1">
    <citation type="submission" date="2019-08" db="EMBL/GenBank/DDBJ databases">
        <authorList>
            <person name="Kucharzyk K."/>
            <person name="Murdoch R.W."/>
            <person name="Higgins S."/>
            <person name="Loffler F."/>
        </authorList>
    </citation>
    <scope>NUCLEOTIDE SEQUENCE</scope>
</reference>
<proteinExistence type="predicted"/>
<dbReference type="Pfam" id="PF00768">
    <property type="entry name" value="Peptidase_S11"/>
    <property type="match status" value="1"/>
</dbReference>
<dbReference type="EMBL" id="VSSQ01016792">
    <property type="protein sequence ID" value="MPM58494.1"/>
    <property type="molecule type" value="Genomic_DNA"/>
</dbReference>
<dbReference type="Gene3D" id="3.40.710.10">
    <property type="entry name" value="DD-peptidase/beta-lactamase superfamily"/>
    <property type="match status" value="1"/>
</dbReference>
<comment type="function">
    <text evidence="1">Removes C-terminal D-alanyl residues from sugar-peptide cell wall precursors.</text>
</comment>
<dbReference type="SUPFAM" id="SSF69189">
    <property type="entry name" value="Penicillin-binding protein associated domain"/>
    <property type="match status" value="1"/>
</dbReference>
<keyword evidence="2" id="KW-0472">Membrane</keyword>
<dbReference type="InterPro" id="IPR001967">
    <property type="entry name" value="Peptidase_S11_N"/>
</dbReference>
<dbReference type="GO" id="GO:0009002">
    <property type="term" value="F:serine-type D-Ala-D-Ala carboxypeptidase activity"/>
    <property type="evidence" value="ECO:0007669"/>
    <property type="project" value="InterPro"/>
</dbReference>
<dbReference type="SMART" id="SM00936">
    <property type="entry name" value="PBP5_C"/>
    <property type="match status" value="1"/>
</dbReference>
<keyword evidence="2" id="KW-1133">Transmembrane helix</keyword>
<dbReference type="GO" id="GO:0006508">
    <property type="term" value="P:proteolysis"/>
    <property type="evidence" value="ECO:0007669"/>
    <property type="project" value="InterPro"/>
</dbReference>
<dbReference type="InterPro" id="IPR012907">
    <property type="entry name" value="Peptidase_S11_C"/>
</dbReference>
<evidence type="ECO:0000259" key="3">
    <source>
        <dbReference type="SMART" id="SM00936"/>
    </source>
</evidence>
<keyword evidence="2" id="KW-0812">Transmembrane</keyword>
<evidence type="ECO:0000256" key="1">
    <source>
        <dbReference type="ARBA" id="ARBA00003217"/>
    </source>
</evidence>